<evidence type="ECO:0000256" key="2">
    <source>
        <dbReference type="ARBA" id="ARBA00022448"/>
    </source>
</evidence>
<comment type="similarity">
    <text evidence="7">Belongs to the major facilitator superfamily. Proton-dependent oligopeptide transporter (POT/PTR) (TC 2.A.17) family.</text>
</comment>
<feature type="compositionally biased region" description="Basic residues" evidence="8">
    <location>
        <begin position="1"/>
        <end position="10"/>
    </location>
</feature>
<feature type="compositionally biased region" description="Polar residues" evidence="8">
    <location>
        <begin position="70"/>
        <end position="81"/>
    </location>
</feature>
<evidence type="ECO:0000256" key="1">
    <source>
        <dbReference type="ARBA" id="ARBA00004651"/>
    </source>
</evidence>
<keyword evidence="3" id="KW-1003">Cell membrane</keyword>
<dbReference type="PANTHER" id="PTHR23517:SF15">
    <property type="entry name" value="PROTON-DEPENDENT OLIGOPEPTIDE FAMILY TRANSPORT PROTEIN"/>
    <property type="match status" value="1"/>
</dbReference>
<evidence type="ECO:0000256" key="6">
    <source>
        <dbReference type="ARBA" id="ARBA00023136"/>
    </source>
</evidence>
<dbReference type="Gene3D" id="1.20.1250.20">
    <property type="entry name" value="MFS general substrate transporter like domains"/>
    <property type="match status" value="1"/>
</dbReference>
<dbReference type="KEGG" id="spla:CP981_00280"/>
<dbReference type="GO" id="GO:1904680">
    <property type="term" value="F:peptide transmembrane transporter activity"/>
    <property type="evidence" value="ECO:0007669"/>
    <property type="project" value="InterPro"/>
</dbReference>
<keyword evidence="4 7" id="KW-0812">Transmembrane</keyword>
<keyword evidence="5 9" id="KW-1133">Transmembrane helix</keyword>
<feature type="transmembrane region" description="Helical" evidence="9">
    <location>
        <begin position="471"/>
        <end position="489"/>
    </location>
</feature>
<feature type="transmembrane region" description="Helical" evidence="9">
    <location>
        <begin position="444"/>
        <end position="465"/>
    </location>
</feature>
<feature type="region of interest" description="Disordered" evidence="8">
    <location>
        <begin position="1"/>
        <end position="91"/>
    </location>
</feature>
<dbReference type="CDD" id="cd17346">
    <property type="entry name" value="MFS_DtpA_like"/>
    <property type="match status" value="1"/>
</dbReference>
<dbReference type="GO" id="GO:0006857">
    <property type="term" value="P:oligopeptide transport"/>
    <property type="evidence" value="ECO:0007669"/>
    <property type="project" value="InterPro"/>
</dbReference>
<keyword evidence="2 7" id="KW-0813">Transport</keyword>
<dbReference type="SUPFAM" id="SSF103473">
    <property type="entry name" value="MFS general substrate transporter"/>
    <property type="match status" value="1"/>
</dbReference>
<evidence type="ECO:0000256" key="3">
    <source>
        <dbReference type="ARBA" id="ARBA00022475"/>
    </source>
</evidence>
<dbReference type="PANTHER" id="PTHR23517">
    <property type="entry name" value="RESISTANCE PROTEIN MDTM, PUTATIVE-RELATED-RELATED"/>
    <property type="match status" value="1"/>
</dbReference>
<protein>
    <submittedName>
        <fullName evidence="10">MFS transporter</fullName>
    </submittedName>
</protein>
<feature type="transmembrane region" description="Helical" evidence="9">
    <location>
        <begin position="416"/>
        <end position="432"/>
    </location>
</feature>
<reference evidence="10 11" key="1">
    <citation type="submission" date="2017-09" db="EMBL/GenBank/DDBJ databases">
        <authorList>
            <person name="Lee N."/>
            <person name="Cho B.-K."/>
        </authorList>
    </citation>
    <scope>NUCLEOTIDE SEQUENCE [LARGE SCALE GENOMIC DNA]</scope>
    <source>
        <strain evidence="10 11">ATCC 23948</strain>
    </source>
</reference>
<comment type="subcellular location">
    <subcellularLocation>
        <location evidence="1">Cell membrane</location>
        <topology evidence="1">Multi-pass membrane protein</topology>
    </subcellularLocation>
    <subcellularLocation>
        <location evidence="7">Membrane</location>
        <topology evidence="7">Multi-pass membrane protein</topology>
    </subcellularLocation>
</comment>
<evidence type="ECO:0000256" key="5">
    <source>
        <dbReference type="ARBA" id="ARBA00022989"/>
    </source>
</evidence>
<sequence length="569" mass="59421">MELHHARRTTARPARLPPVQGRARPCPFGGLPGVHRHRLRSQLPGGGRHPGADAAAGGRHDGLIPRHGGTTMSVEESTARTTPRKRHPRGLPALWGTEMWERFSYYGMRAILVLYLVAPSSRGGLGLPPTTAAGIFGVYGGLVNLLAVPGGWLADRLWGAHRTVLGGGLVIAAGHCALALPLAAAGTYLGLLLIAVGTGLLKPNISTMLGGLYDVPGAPAAHGTARRDAGFSLFYLGINIGAFAAPLVTGWLGERVDWHAGFGAAAVGMLLGLTVYLRGSRQLRPAGPPPRTRATTHQLQRAAAWAGCAVGAVAAVVAVVVAAGLGALAGVLYALSALTLVVPALYFVAMFRAPGLDAVDRSRLRAYIWIFLAATVFWMIAEQGGSLISLFAQRHIDRALFGWQIPTGWFQSAGPLYGMLLAGVFAALWLRLGHRQPSTAAKFALGLAGLGVATLLMAGAGLAASDGRRASPLWLLAAFLVQVLAELCLSPTGLSVTTRLAPHRFAGQIMSLWFLSVAAGSALSAQVVRLSDILPYDVYFAVLGAAALLCAAAVALARSSLRRLMRGVS</sequence>
<dbReference type="InterPro" id="IPR050171">
    <property type="entry name" value="MFS_Transporters"/>
</dbReference>
<feature type="transmembrane region" description="Helical" evidence="9">
    <location>
        <begin position="233"/>
        <end position="252"/>
    </location>
</feature>
<dbReference type="GO" id="GO:0005886">
    <property type="term" value="C:plasma membrane"/>
    <property type="evidence" value="ECO:0007669"/>
    <property type="project" value="UniProtKB-SubCell"/>
</dbReference>
<evidence type="ECO:0000256" key="8">
    <source>
        <dbReference type="SAM" id="MobiDB-lite"/>
    </source>
</evidence>
<dbReference type="AlphaFoldDB" id="A0AAE6NEG6"/>
<proteinExistence type="inferred from homology"/>
<feature type="transmembrane region" description="Helical" evidence="9">
    <location>
        <begin position="164"/>
        <end position="184"/>
    </location>
</feature>
<evidence type="ECO:0000256" key="9">
    <source>
        <dbReference type="SAM" id="Phobius"/>
    </source>
</evidence>
<evidence type="ECO:0000313" key="10">
    <source>
        <dbReference type="EMBL" id="QEV50331.1"/>
    </source>
</evidence>
<feature type="transmembrane region" description="Helical" evidence="9">
    <location>
        <begin position="509"/>
        <end position="527"/>
    </location>
</feature>
<feature type="transmembrane region" description="Helical" evidence="9">
    <location>
        <begin position="364"/>
        <end position="381"/>
    </location>
</feature>
<dbReference type="PROSITE" id="PS01023">
    <property type="entry name" value="PTR2_2"/>
    <property type="match status" value="1"/>
</dbReference>
<dbReference type="Pfam" id="PF00854">
    <property type="entry name" value="PTR2"/>
    <property type="match status" value="1"/>
</dbReference>
<dbReference type="EMBL" id="CP023691">
    <property type="protein sequence ID" value="QEV50331.1"/>
    <property type="molecule type" value="Genomic_DNA"/>
</dbReference>
<dbReference type="InterPro" id="IPR018456">
    <property type="entry name" value="PTR2_symporter_CS"/>
</dbReference>
<evidence type="ECO:0000256" key="7">
    <source>
        <dbReference type="RuleBase" id="RU003755"/>
    </source>
</evidence>
<evidence type="ECO:0000313" key="11">
    <source>
        <dbReference type="Proteomes" id="UP000325458"/>
    </source>
</evidence>
<feature type="transmembrane region" description="Helical" evidence="9">
    <location>
        <begin position="539"/>
        <end position="557"/>
    </location>
</feature>
<dbReference type="InterPro" id="IPR036259">
    <property type="entry name" value="MFS_trans_sf"/>
</dbReference>
<dbReference type="NCBIfam" id="TIGR00924">
    <property type="entry name" value="yjdL_sub1_fam"/>
    <property type="match status" value="1"/>
</dbReference>
<organism evidence="10 11">
    <name type="scientific">Streptomyces platensis</name>
    <dbReference type="NCBI Taxonomy" id="58346"/>
    <lineage>
        <taxon>Bacteria</taxon>
        <taxon>Bacillati</taxon>
        <taxon>Actinomycetota</taxon>
        <taxon>Actinomycetes</taxon>
        <taxon>Kitasatosporales</taxon>
        <taxon>Streptomycetaceae</taxon>
        <taxon>Streptomyces</taxon>
    </lineage>
</organism>
<feature type="transmembrane region" description="Helical" evidence="9">
    <location>
        <begin position="331"/>
        <end position="352"/>
    </location>
</feature>
<feature type="transmembrane region" description="Helical" evidence="9">
    <location>
        <begin position="258"/>
        <end position="277"/>
    </location>
</feature>
<dbReference type="InterPro" id="IPR005279">
    <property type="entry name" value="Dipep/tripep_permease"/>
</dbReference>
<accession>A0AAE6NEG6</accession>
<dbReference type="Proteomes" id="UP000325458">
    <property type="component" value="Chromosome"/>
</dbReference>
<keyword evidence="6 9" id="KW-0472">Membrane</keyword>
<evidence type="ECO:0000256" key="4">
    <source>
        <dbReference type="ARBA" id="ARBA00022692"/>
    </source>
</evidence>
<gene>
    <name evidence="10" type="ORF">CP981_00280</name>
</gene>
<dbReference type="PROSITE" id="PS01022">
    <property type="entry name" value="PTR2_1"/>
    <property type="match status" value="1"/>
</dbReference>
<feature type="transmembrane region" description="Helical" evidence="9">
    <location>
        <begin position="302"/>
        <end position="325"/>
    </location>
</feature>
<name>A0AAE6NEG6_STRPT</name>
<dbReference type="InterPro" id="IPR000109">
    <property type="entry name" value="POT_fam"/>
</dbReference>
<feature type="transmembrane region" description="Helical" evidence="9">
    <location>
        <begin position="132"/>
        <end position="152"/>
    </location>
</feature>